<dbReference type="SUPFAM" id="SSF53474">
    <property type="entry name" value="alpha/beta-Hydrolases"/>
    <property type="match status" value="1"/>
</dbReference>
<keyword evidence="1" id="KW-0732">Signal</keyword>
<sequence length="260" mass="28339">MRFVTRALLMFAAVLMPASSLSAQALEFDELYPPRRQGVTKRYGPDKWQLLSLIRASKRGPAPLIAMVGRGCVLDDWMPDMLSRHGYAVACIDYRDPDEVGPREAAKDVARGIAMLQGSEFQKDIRPNAIAIMASGGAAWIAALIGTDPAIGDGVLAFHALKGVALVDPDLTDDSEYVVEAKAHVEGINAPSFYLLSVDSAVGRLSAATSFAKALQNQGTNVETQTMFRPDNRHPRTRFGSTTNKPTMDLRDYLDRTLMP</sequence>
<evidence type="ECO:0000256" key="1">
    <source>
        <dbReference type="SAM" id="SignalP"/>
    </source>
</evidence>
<dbReference type="EMBL" id="FZOS01000009">
    <property type="protein sequence ID" value="SNS58851.1"/>
    <property type="molecule type" value="Genomic_DNA"/>
</dbReference>
<feature type="signal peptide" evidence="1">
    <location>
        <begin position="1"/>
        <end position="25"/>
    </location>
</feature>
<dbReference type="Proteomes" id="UP000198281">
    <property type="component" value="Unassembled WGS sequence"/>
</dbReference>
<dbReference type="RefSeq" id="WP_144033768.1">
    <property type="nucleotide sequence ID" value="NZ_FZOS01000009.1"/>
</dbReference>
<evidence type="ECO:0000313" key="2">
    <source>
        <dbReference type="EMBL" id="SNS58851.1"/>
    </source>
</evidence>
<proteinExistence type="predicted"/>
<accession>A0A239FPL5</accession>
<name>A0A239FPL5_9SPHN</name>
<protein>
    <recommendedName>
        <fullName evidence="4">Alpha/beta hydrolase</fullName>
    </recommendedName>
</protein>
<evidence type="ECO:0008006" key="4">
    <source>
        <dbReference type="Google" id="ProtNLM"/>
    </source>
</evidence>
<keyword evidence="3" id="KW-1185">Reference proteome</keyword>
<dbReference type="OrthoDB" id="9771666at2"/>
<dbReference type="InterPro" id="IPR029058">
    <property type="entry name" value="AB_hydrolase_fold"/>
</dbReference>
<dbReference type="Gene3D" id="3.40.50.1820">
    <property type="entry name" value="alpha/beta hydrolase"/>
    <property type="match status" value="1"/>
</dbReference>
<feature type="chain" id="PRO_5012714978" description="Alpha/beta hydrolase" evidence="1">
    <location>
        <begin position="26"/>
        <end position="260"/>
    </location>
</feature>
<organism evidence="2 3">
    <name type="scientific">Edaphosphingomonas laterariae</name>
    <dbReference type="NCBI Taxonomy" id="861865"/>
    <lineage>
        <taxon>Bacteria</taxon>
        <taxon>Pseudomonadati</taxon>
        <taxon>Pseudomonadota</taxon>
        <taxon>Alphaproteobacteria</taxon>
        <taxon>Sphingomonadales</taxon>
        <taxon>Rhizorhabdaceae</taxon>
        <taxon>Edaphosphingomonas</taxon>
    </lineage>
</organism>
<dbReference type="AlphaFoldDB" id="A0A239FPL5"/>
<evidence type="ECO:0000313" key="3">
    <source>
        <dbReference type="Proteomes" id="UP000198281"/>
    </source>
</evidence>
<gene>
    <name evidence="2" type="ORF">SAMN06295912_109151</name>
</gene>
<reference evidence="3" key="1">
    <citation type="submission" date="2017-06" db="EMBL/GenBank/DDBJ databases">
        <authorList>
            <person name="Varghese N."/>
            <person name="Submissions S."/>
        </authorList>
    </citation>
    <scope>NUCLEOTIDE SEQUENCE [LARGE SCALE GENOMIC DNA]</scope>
    <source>
        <strain evidence="3">LNB2</strain>
    </source>
</reference>